<dbReference type="PANTHER" id="PTHR14865">
    <property type="entry name" value="CST COMPLEX SUBUNIT CTC1"/>
    <property type="match status" value="1"/>
</dbReference>
<evidence type="ECO:0000313" key="10">
    <source>
        <dbReference type="Proteomes" id="UP001163046"/>
    </source>
</evidence>
<comment type="subcellular location">
    <subcellularLocation>
        <location evidence="2">Chromosome</location>
        <location evidence="2">Telomere</location>
    </subcellularLocation>
    <subcellularLocation>
        <location evidence="1">Nucleus</location>
    </subcellularLocation>
</comment>
<evidence type="ECO:0000256" key="5">
    <source>
        <dbReference type="ARBA" id="ARBA00022454"/>
    </source>
</evidence>
<evidence type="ECO:0000256" key="3">
    <source>
        <dbReference type="ARBA" id="ARBA00006332"/>
    </source>
</evidence>
<dbReference type="EMBL" id="MU825881">
    <property type="protein sequence ID" value="KAJ7385465.1"/>
    <property type="molecule type" value="Genomic_DNA"/>
</dbReference>
<evidence type="ECO:0000256" key="7">
    <source>
        <dbReference type="ARBA" id="ARBA00023125"/>
    </source>
</evidence>
<evidence type="ECO:0000256" key="6">
    <source>
        <dbReference type="ARBA" id="ARBA00022895"/>
    </source>
</evidence>
<gene>
    <name evidence="9" type="primary">CTC1_1</name>
    <name evidence="9" type="ORF">OS493_016549</name>
</gene>
<dbReference type="AlphaFoldDB" id="A0A9W9ZQC8"/>
<comment type="similarity">
    <text evidence="3">Belongs to the CTC1 family.</text>
</comment>
<dbReference type="PANTHER" id="PTHR14865:SF2">
    <property type="entry name" value="CST COMPLEX SUBUNIT CTC1"/>
    <property type="match status" value="1"/>
</dbReference>
<sequence length="450" mass="51097">MLLERVCWCESCGLASSRDAENSSEIVKALDELKEDFSKNDNLHAVDSILSNTTCQKDESDKSLQPSCSSSSQVSFRGLIVNRELRQSDTPSQRLPNEFVEVPKFGPVKIAAIKDLRLGFTLLKNNIIQLRVRDLESPNTISVYLDLRRTNYICGILPGAVVQFRRLVRKFSRTRNMYCTFEACSSVVVERRAVTNFTKVQPNPRQSSVNVTASTSGEENTKQLPNRYLIELIRSETQGKFVQTISRVRCRVTAVQKASVRWLCKRCGELVTRNECTAGCYSSIGFKLNAEARCVVEDGTGEAQLYVYDDIVPTVLKLSSQQWRHLQDLAMRTGELLYQRHWYGGNSRPKLNEGNLSSREAEAQMTLENHCCSSQVQRRVVLHCKLFRFNKNRANRTEQGYESRSITVSSTQHTTLVLPKLLLRAVSIDEVRTVEEIRQLLQEGEGEQPK</sequence>
<protein>
    <recommendedName>
        <fullName evidence="4">CST complex subunit CTC1</fullName>
    </recommendedName>
</protein>
<dbReference type="Proteomes" id="UP001163046">
    <property type="component" value="Unassembled WGS sequence"/>
</dbReference>
<evidence type="ECO:0000256" key="4">
    <source>
        <dbReference type="ARBA" id="ARBA00016175"/>
    </source>
</evidence>
<evidence type="ECO:0000256" key="2">
    <source>
        <dbReference type="ARBA" id="ARBA00004574"/>
    </source>
</evidence>
<reference evidence="9" key="1">
    <citation type="submission" date="2023-01" db="EMBL/GenBank/DDBJ databases">
        <title>Genome assembly of the deep-sea coral Lophelia pertusa.</title>
        <authorList>
            <person name="Herrera S."/>
            <person name="Cordes E."/>
        </authorList>
    </citation>
    <scope>NUCLEOTIDE SEQUENCE</scope>
    <source>
        <strain evidence="9">USNM1676648</strain>
        <tissue evidence="9">Polyp</tissue>
    </source>
</reference>
<proteinExistence type="inferred from homology"/>
<dbReference type="InterPro" id="IPR029156">
    <property type="entry name" value="CTC1"/>
</dbReference>
<keyword evidence="7" id="KW-0238">DNA-binding</keyword>
<organism evidence="9 10">
    <name type="scientific">Desmophyllum pertusum</name>
    <dbReference type="NCBI Taxonomy" id="174260"/>
    <lineage>
        <taxon>Eukaryota</taxon>
        <taxon>Metazoa</taxon>
        <taxon>Cnidaria</taxon>
        <taxon>Anthozoa</taxon>
        <taxon>Hexacorallia</taxon>
        <taxon>Scleractinia</taxon>
        <taxon>Caryophylliina</taxon>
        <taxon>Caryophylliidae</taxon>
        <taxon>Desmophyllum</taxon>
    </lineage>
</organism>
<dbReference type="InterPro" id="IPR042617">
    <property type="entry name" value="CTC1-like"/>
</dbReference>
<dbReference type="GO" id="GO:0010833">
    <property type="term" value="P:telomere maintenance via telomere lengthening"/>
    <property type="evidence" value="ECO:0007669"/>
    <property type="project" value="TreeGrafter"/>
</dbReference>
<dbReference type="OrthoDB" id="2314520at2759"/>
<keyword evidence="5" id="KW-0158">Chromosome</keyword>
<evidence type="ECO:0000256" key="8">
    <source>
        <dbReference type="ARBA" id="ARBA00023242"/>
    </source>
</evidence>
<name>A0A9W9ZQC8_9CNID</name>
<accession>A0A9W9ZQC8</accession>
<dbReference type="GO" id="GO:1990879">
    <property type="term" value="C:CST complex"/>
    <property type="evidence" value="ECO:0007669"/>
    <property type="project" value="TreeGrafter"/>
</dbReference>
<keyword evidence="10" id="KW-1185">Reference proteome</keyword>
<comment type="caution">
    <text evidence="9">The sequence shown here is derived from an EMBL/GenBank/DDBJ whole genome shotgun (WGS) entry which is preliminary data.</text>
</comment>
<dbReference type="Pfam" id="PF15489">
    <property type="entry name" value="CTC1"/>
    <property type="match status" value="1"/>
</dbReference>
<evidence type="ECO:0000256" key="1">
    <source>
        <dbReference type="ARBA" id="ARBA00004123"/>
    </source>
</evidence>
<dbReference type="GO" id="GO:0045740">
    <property type="term" value="P:positive regulation of DNA replication"/>
    <property type="evidence" value="ECO:0007669"/>
    <property type="project" value="TreeGrafter"/>
</dbReference>
<evidence type="ECO:0000313" key="9">
    <source>
        <dbReference type="EMBL" id="KAJ7385465.1"/>
    </source>
</evidence>
<keyword evidence="6" id="KW-0779">Telomere</keyword>
<dbReference type="GO" id="GO:0042162">
    <property type="term" value="F:telomeric DNA binding"/>
    <property type="evidence" value="ECO:0007669"/>
    <property type="project" value="TreeGrafter"/>
</dbReference>
<keyword evidence="8" id="KW-0539">Nucleus</keyword>
<dbReference type="GO" id="GO:0003697">
    <property type="term" value="F:single-stranded DNA binding"/>
    <property type="evidence" value="ECO:0007669"/>
    <property type="project" value="InterPro"/>
</dbReference>